<proteinExistence type="predicted"/>
<organism evidence="2 3">
    <name type="scientific">Neokomagataea tanensis NBRC 106556</name>
    <dbReference type="NCBI Taxonomy" id="1223519"/>
    <lineage>
        <taxon>Bacteria</taxon>
        <taxon>Pseudomonadati</taxon>
        <taxon>Pseudomonadota</taxon>
        <taxon>Alphaproteobacteria</taxon>
        <taxon>Acetobacterales</taxon>
        <taxon>Acetobacteraceae</taxon>
        <taxon>Neokomagataea</taxon>
    </lineage>
</organism>
<accession>A0ABQ0QHM7</accession>
<sequence>MSVKPPNNATSAAPRLGRGRRAPRTLKQHFLRRLLFIVPAFLLMFVLMRSGWLDVSYDKIRFNELSWFDNTALVEHLRLVVTHDGLTDLPRNCLVFALDNGDVSNNIVDMMVYGRHGHECPGDKPSAEKLFSVRIDRTAHTIQSDAGSPGSFHPIQP</sequence>
<keyword evidence="1" id="KW-0472">Membrane</keyword>
<evidence type="ECO:0000256" key="1">
    <source>
        <dbReference type="SAM" id="Phobius"/>
    </source>
</evidence>
<feature type="transmembrane region" description="Helical" evidence="1">
    <location>
        <begin position="30"/>
        <end position="52"/>
    </location>
</feature>
<dbReference type="EMBL" id="BAQB01000005">
    <property type="protein sequence ID" value="GBR44928.1"/>
    <property type="molecule type" value="Genomic_DNA"/>
</dbReference>
<keyword evidence="1" id="KW-1133">Transmembrane helix</keyword>
<protein>
    <submittedName>
        <fullName evidence="2">Uncharacterized protein</fullName>
    </submittedName>
</protein>
<reference evidence="2" key="1">
    <citation type="submission" date="2013-04" db="EMBL/GenBank/DDBJ databases">
        <title>The genome sequencing project of 58 acetic acid bacteria.</title>
        <authorList>
            <person name="Okamoto-Kainuma A."/>
            <person name="Ishikawa M."/>
            <person name="Umino S."/>
            <person name="Koizumi Y."/>
            <person name="Shiwa Y."/>
            <person name="Yoshikawa H."/>
            <person name="Matsutani M."/>
            <person name="Matsushita K."/>
        </authorList>
    </citation>
    <scope>NUCLEOTIDE SEQUENCE</scope>
    <source>
        <strain evidence="2">NBRC 106556</strain>
    </source>
</reference>
<evidence type="ECO:0000313" key="3">
    <source>
        <dbReference type="Proteomes" id="UP001062443"/>
    </source>
</evidence>
<evidence type="ECO:0000313" key="2">
    <source>
        <dbReference type="EMBL" id="GBR44928.1"/>
    </source>
</evidence>
<gene>
    <name evidence="2" type="ORF">AA106556_0592</name>
</gene>
<dbReference type="RefSeq" id="WP_245642075.1">
    <property type="nucleotide sequence ID" value="NZ_BAQB01000005.1"/>
</dbReference>
<keyword evidence="3" id="KW-1185">Reference proteome</keyword>
<keyword evidence="1" id="KW-0812">Transmembrane</keyword>
<dbReference type="Proteomes" id="UP001062443">
    <property type="component" value="Unassembled WGS sequence"/>
</dbReference>
<name>A0ABQ0QHM7_9PROT</name>
<comment type="caution">
    <text evidence="2">The sequence shown here is derived from an EMBL/GenBank/DDBJ whole genome shotgun (WGS) entry which is preliminary data.</text>
</comment>